<dbReference type="InterPro" id="IPR019675">
    <property type="entry name" value="DUF2550"/>
</dbReference>
<comment type="caution">
    <text evidence="1">The sequence shown here is derived from an EMBL/GenBank/DDBJ whole genome shotgun (WGS) entry which is preliminary data.</text>
</comment>
<dbReference type="Proteomes" id="UP000614239">
    <property type="component" value="Unassembled WGS sequence"/>
</dbReference>
<reference evidence="1" key="1">
    <citation type="journal article" date="2014" name="Int. J. Syst. Evol. Microbiol.">
        <title>Complete genome sequence of Corynebacterium casei LMG S-19264T (=DSM 44701T), isolated from a smear-ripened cheese.</title>
        <authorList>
            <consortium name="US DOE Joint Genome Institute (JGI-PGF)"/>
            <person name="Walter F."/>
            <person name="Albersmeier A."/>
            <person name="Kalinowski J."/>
            <person name="Ruckert C."/>
        </authorList>
    </citation>
    <scope>NUCLEOTIDE SEQUENCE</scope>
    <source>
        <strain evidence="1">CGMCC 4.7372</strain>
    </source>
</reference>
<evidence type="ECO:0000313" key="2">
    <source>
        <dbReference type="Proteomes" id="UP000614239"/>
    </source>
</evidence>
<dbReference type="EMBL" id="BMNJ01000002">
    <property type="protein sequence ID" value="GGO96710.1"/>
    <property type="molecule type" value="Genomic_DNA"/>
</dbReference>
<dbReference type="AlphaFoldDB" id="A0A8H9HCK7"/>
<organism evidence="1 2">
    <name type="scientific">Actinomyces gaoshouyii</name>
    <dbReference type="NCBI Taxonomy" id="1960083"/>
    <lineage>
        <taxon>Bacteria</taxon>
        <taxon>Bacillati</taxon>
        <taxon>Actinomycetota</taxon>
        <taxon>Actinomycetes</taxon>
        <taxon>Actinomycetales</taxon>
        <taxon>Actinomycetaceae</taxon>
        <taxon>Actinomyces</taxon>
    </lineage>
</organism>
<dbReference type="Pfam" id="PF10739">
    <property type="entry name" value="DUF2550"/>
    <property type="match status" value="1"/>
</dbReference>
<sequence>MLVVLALVVLPVVVLAIFLTRLRSIAGRVGSFECALQRPGGMAWTSGLALFTDNSLRWYRLVSVSPRPAAHWARESIELGQAVRRFENGKVLEVPCTIAGQRYKLAMHEASHSALVAWMESAAPTQPTLL</sequence>
<name>A0A8H9HCK7_9ACTO</name>
<protein>
    <recommendedName>
        <fullName evidence="3">DUF2550 domain-containing protein</fullName>
    </recommendedName>
</protein>
<accession>A0A8H9HCK7</accession>
<proteinExistence type="predicted"/>
<evidence type="ECO:0008006" key="3">
    <source>
        <dbReference type="Google" id="ProtNLM"/>
    </source>
</evidence>
<evidence type="ECO:0000313" key="1">
    <source>
        <dbReference type="EMBL" id="GGO96710.1"/>
    </source>
</evidence>
<gene>
    <name evidence="1" type="ORF">GCM10011612_07570</name>
</gene>
<reference evidence="1" key="2">
    <citation type="submission" date="2020-09" db="EMBL/GenBank/DDBJ databases">
        <authorList>
            <person name="Sun Q."/>
            <person name="Zhou Y."/>
        </authorList>
    </citation>
    <scope>NUCLEOTIDE SEQUENCE</scope>
    <source>
        <strain evidence="1">CGMCC 4.7372</strain>
    </source>
</reference>
<keyword evidence="2" id="KW-1185">Reference proteome</keyword>